<feature type="compositionally biased region" description="Polar residues" evidence="2">
    <location>
        <begin position="331"/>
        <end position="346"/>
    </location>
</feature>
<sequence length="450" mass="49775">MATKVCTPFCDPKKPCPKHHDLLVAALNCSDRRDQTANAAFEQFQTTVKDYLNKGWKMDEDVPDPSRNYRYPLLHWVAVLGKCRAMEWMINFGFNVTVCSSTSQESALHRCVQYLHISSMRRHSEKIKRTVHLLKDCLLLQDGAMQTPLHLAAEKMLTGNKSDYFSEWLEIMVNKAKNMPGKTADILNAKDHLGNTALHYLAQNEIGFVSLFAIVNAGGDVTIANNKNLNPLNVAMNSGSTRIIKVLTSLSEKKQQPYSGYDNDIYTTDSPPESPVNILENMVDENDDSDKSLCYYSNGADSQLLECSENSSSCASIAEDVTEDIARRASSVASNEAQLPSSTDASGDNALSRKLNSPTGNTRDKELLHKKIGPANSETLNDGPSTPEAEPCPPCSRDATVAHCQCNCSNMEMPVIYPYTSIVHIKQEKLDSCERRQQESMAEMSSSSGK</sequence>
<feature type="region of interest" description="Disordered" evidence="2">
    <location>
        <begin position="328"/>
        <end position="394"/>
    </location>
</feature>
<dbReference type="SUPFAM" id="SSF48403">
    <property type="entry name" value="Ankyrin repeat"/>
    <property type="match status" value="1"/>
</dbReference>
<name>A0AAD9QGE4_ACRCE</name>
<dbReference type="GO" id="GO:0030907">
    <property type="term" value="C:MBF transcription complex"/>
    <property type="evidence" value="ECO:0007669"/>
    <property type="project" value="TreeGrafter"/>
</dbReference>
<dbReference type="GO" id="GO:0010468">
    <property type="term" value="P:regulation of gene expression"/>
    <property type="evidence" value="ECO:0007669"/>
    <property type="project" value="UniProtKB-ARBA"/>
</dbReference>
<accession>A0AAD9QGE4</accession>
<proteinExistence type="predicted"/>
<comment type="caution">
    <text evidence="3">The sequence shown here is derived from an EMBL/GenBank/DDBJ whole genome shotgun (WGS) entry which is preliminary data.</text>
</comment>
<dbReference type="InterPro" id="IPR051642">
    <property type="entry name" value="SWI6-like"/>
</dbReference>
<reference evidence="3" key="1">
    <citation type="journal article" date="2023" name="G3 (Bethesda)">
        <title>Whole genome assembly and annotation of the endangered Caribbean coral Acropora cervicornis.</title>
        <authorList>
            <person name="Selwyn J.D."/>
            <person name="Vollmer S.V."/>
        </authorList>
    </citation>
    <scope>NUCLEOTIDE SEQUENCE</scope>
    <source>
        <strain evidence="3">K2</strain>
    </source>
</reference>
<dbReference type="PANTHER" id="PTHR43828">
    <property type="entry name" value="ASPARAGINASE"/>
    <property type="match status" value="1"/>
</dbReference>
<evidence type="ECO:0000256" key="1">
    <source>
        <dbReference type="ARBA" id="ARBA00022737"/>
    </source>
</evidence>
<dbReference type="Gene3D" id="1.25.40.20">
    <property type="entry name" value="Ankyrin repeat-containing domain"/>
    <property type="match status" value="1"/>
</dbReference>
<dbReference type="AlphaFoldDB" id="A0AAD9QGE4"/>
<evidence type="ECO:0000256" key="2">
    <source>
        <dbReference type="SAM" id="MobiDB-lite"/>
    </source>
</evidence>
<dbReference type="Proteomes" id="UP001249851">
    <property type="component" value="Unassembled WGS sequence"/>
</dbReference>
<dbReference type="InterPro" id="IPR036770">
    <property type="entry name" value="Ankyrin_rpt-contain_sf"/>
</dbReference>
<dbReference type="PANTHER" id="PTHR43828:SF3">
    <property type="entry name" value="CHROMO DOMAIN-CONTAINING PROTEIN"/>
    <property type="match status" value="1"/>
</dbReference>
<protein>
    <submittedName>
        <fullName evidence="3">Uncharacterized protein</fullName>
    </submittedName>
</protein>
<evidence type="ECO:0000313" key="3">
    <source>
        <dbReference type="EMBL" id="KAK2560649.1"/>
    </source>
</evidence>
<evidence type="ECO:0000313" key="4">
    <source>
        <dbReference type="Proteomes" id="UP001249851"/>
    </source>
</evidence>
<organism evidence="3 4">
    <name type="scientific">Acropora cervicornis</name>
    <name type="common">Staghorn coral</name>
    <dbReference type="NCBI Taxonomy" id="6130"/>
    <lineage>
        <taxon>Eukaryota</taxon>
        <taxon>Metazoa</taxon>
        <taxon>Cnidaria</taxon>
        <taxon>Anthozoa</taxon>
        <taxon>Hexacorallia</taxon>
        <taxon>Scleractinia</taxon>
        <taxon>Astrocoeniina</taxon>
        <taxon>Acroporidae</taxon>
        <taxon>Acropora</taxon>
    </lineage>
</organism>
<dbReference type="EMBL" id="JARQWQ010000035">
    <property type="protein sequence ID" value="KAK2560649.1"/>
    <property type="molecule type" value="Genomic_DNA"/>
</dbReference>
<reference evidence="3" key="2">
    <citation type="journal article" date="2023" name="Science">
        <title>Genomic signatures of disease resistance in endangered staghorn corals.</title>
        <authorList>
            <person name="Vollmer S.V."/>
            <person name="Selwyn J.D."/>
            <person name="Despard B.A."/>
            <person name="Roesel C.L."/>
        </authorList>
    </citation>
    <scope>NUCLEOTIDE SEQUENCE</scope>
    <source>
        <strain evidence="3">K2</strain>
    </source>
</reference>
<keyword evidence="1" id="KW-0677">Repeat</keyword>
<gene>
    <name evidence="3" type="ORF">P5673_016404</name>
</gene>
<keyword evidence="4" id="KW-1185">Reference proteome</keyword>
<dbReference type="GO" id="GO:0033309">
    <property type="term" value="C:SBF transcription complex"/>
    <property type="evidence" value="ECO:0007669"/>
    <property type="project" value="TreeGrafter"/>
</dbReference>